<proteinExistence type="predicted"/>
<gene>
    <name evidence="1" type="ORF">GCM10022255_104860</name>
</gene>
<keyword evidence="2" id="KW-1185">Reference proteome</keyword>
<evidence type="ECO:0000313" key="1">
    <source>
        <dbReference type="EMBL" id="GAA4263127.1"/>
    </source>
</evidence>
<sequence>MPCTECADGLIVRDEYGYSVSVGVAPDVAARRRALLAYTAYVGQAQLVAHLPELLPQHTDEQATHLDDMLSTLLRSRRAHAA</sequence>
<protein>
    <submittedName>
        <fullName evidence="1">Uncharacterized protein</fullName>
    </submittedName>
</protein>
<name>A0ABP8DTH7_9ACTN</name>
<comment type="caution">
    <text evidence="1">The sequence shown here is derived from an EMBL/GenBank/DDBJ whole genome shotgun (WGS) entry which is preliminary data.</text>
</comment>
<evidence type="ECO:0000313" key="2">
    <source>
        <dbReference type="Proteomes" id="UP001500620"/>
    </source>
</evidence>
<accession>A0ABP8DTH7</accession>
<dbReference type="EMBL" id="BAABAT010000061">
    <property type="protein sequence ID" value="GAA4263127.1"/>
    <property type="molecule type" value="Genomic_DNA"/>
</dbReference>
<organism evidence="1 2">
    <name type="scientific">Dactylosporangium darangshiense</name>
    <dbReference type="NCBI Taxonomy" id="579108"/>
    <lineage>
        <taxon>Bacteria</taxon>
        <taxon>Bacillati</taxon>
        <taxon>Actinomycetota</taxon>
        <taxon>Actinomycetes</taxon>
        <taxon>Micromonosporales</taxon>
        <taxon>Micromonosporaceae</taxon>
        <taxon>Dactylosporangium</taxon>
    </lineage>
</organism>
<reference evidence="2" key="1">
    <citation type="journal article" date="2019" name="Int. J. Syst. Evol. Microbiol.">
        <title>The Global Catalogue of Microorganisms (GCM) 10K type strain sequencing project: providing services to taxonomists for standard genome sequencing and annotation.</title>
        <authorList>
            <consortium name="The Broad Institute Genomics Platform"/>
            <consortium name="The Broad Institute Genome Sequencing Center for Infectious Disease"/>
            <person name="Wu L."/>
            <person name="Ma J."/>
        </authorList>
    </citation>
    <scope>NUCLEOTIDE SEQUENCE [LARGE SCALE GENOMIC DNA]</scope>
    <source>
        <strain evidence="2">JCM 17441</strain>
    </source>
</reference>
<dbReference type="Proteomes" id="UP001500620">
    <property type="component" value="Unassembled WGS sequence"/>
</dbReference>